<dbReference type="GO" id="GO:0032259">
    <property type="term" value="P:methylation"/>
    <property type="evidence" value="ECO:0007669"/>
    <property type="project" value="UniProtKB-KW"/>
</dbReference>
<dbReference type="PANTHER" id="PTHR44068">
    <property type="entry name" value="ZGC:194242"/>
    <property type="match status" value="1"/>
</dbReference>
<organism evidence="4 5">
    <name type="scientific">Flavimaribacter sediminis</name>
    <dbReference type="NCBI Taxonomy" id="2865987"/>
    <lineage>
        <taxon>Bacteria</taxon>
        <taxon>Pseudomonadati</taxon>
        <taxon>Pseudomonadota</taxon>
        <taxon>Alphaproteobacteria</taxon>
        <taxon>Hyphomicrobiales</taxon>
        <taxon>Rhizobiaceae</taxon>
        <taxon>Flavimaribacter</taxon>
    </lineage>
</organism>
<dbReference type="CDD" id="cd02440">
    <property type="entry name" value="AdoMet_MTases"/>
    <property type="match status" value="1"/>
</dbReference>
<keyword evidence="4" id="KW-0489">Methyltransferase</keyword>
<dbReference type="EMBL" id="JAICBX010000004">
    <property type="protein sequence ID" value="MBW8639390.1"/>
    <property type="molecule type" value="Genomic_DNA"/>
</dbReference>
<comment type="caution">
    <text evidence="4">The sequence shown here is derived from an EMBL/GenBank/DDBJ whole genome shotgun (WGS) entry which is preliminary data.</text>
</comment>
<sequence length="271" mass="28796">MDRSDIERAVASHYGRSGLADNILKTLGLHDAAPGSVPIEALFPVDQLHHGGVGLTEKMAATAGVRAGMKVLDAGSGIGGSARFLAGRFDCDVDALDLSEDYVRTAEDLDRIVGLSKKIRNRAGSVLDLPFEAGSFDVVWSQNVTMNVADKQRMFAEAFRVLRSGGVYVLTHIGRKSDGAIDYPLPWAITEATSFVTSPSDFVRALSDAGFMDVQDHAKDAPPPPPPSPAAEGEPDDSLAMGDQMLLRRANLRRAASAGLLVPMLVTAVKP</sequence>
<dbReference type="Gene3D" id="3.40.50.150">
    <property type="entry name" value="Vaccinia Virus protein VP39"/>
    <property type="match status" value="1"/>
</dbReference>
<evidence type="ECO:0000313" key="5">
    <source>
        <dbReference type="Proteomes" id="UP001196509"/>
    </source>
</evidence>
<dbReference type="RefSeq" id="WP_220230123.1">
    <property type="nucleotide sequence ID" value="NZ_JAICBX010000004.1"/>
</dbReference>
<keyword evidence="1" id="KW-0808">Transferase</keyword>
<evidence type="ECO:0000259" key="3">
    <source>
        <dbReference type="Pfam" id="PF08241"/>
    </source>
</evidence>
<dbReference type="InterPro" id="IPR013216">
    <property type="entry name" value="Methyltransf_11"/>
</dbReference>
<name>A0AAE2ZRC1_9HYPH</name>
<evidence type="ECO:0000256" key="2">
    <source>
        <dbReference type="SAM" id="MobiDB-lite"/>
    </source>
</evidence>
<keyword evidence="5" id="KW-1185">Reference proteome</keyword>
<dbReference type="Pfam" id="PF08241">
    <property type="entry name" value="Methyltransf_11"/>
    <property type="match status" value="1"/>
</dbReference>
<evidence type="ECO:0000256" key="1">
    <source>
        <dbReference type="ARBA" id="ARBA00022679"/>
    </source>
</evidence>
<evidence type="ECO:0000313" key="4">
    <source>
        <dbReference type="EMBL" id="MBW8639390.1"/>
    </source>
</evidence>
<gene>
    <name evidence="4" type="ORF">K1W69_19505</name>
</gene>
<feature type="region of interest" description="Disordered" evidence="2">
    <location>
        <begin position="215"/>
        <end position="238"/>
    </location>
</feature>
<reference evidence="4" key="1">
    <citation type="submission" date="2021-08" db="EMBL/GenBank/DDBJ databases">
        <title>Hoeflea bacterium WL0058 sp. nov., isolated from the sediment.</title>
        <authorList>
            <person name="Wang L."/>
            <person name="Zhang D."/>
        </authorList>
    </citation>
    <scope>NUCLEOTIDE SEQUENCE</scope>
    <source>
        <strain evidence="4">WL0058</strain>
    </source>
</reference>
<dbReference type="GO" id="GO:0008757">
    <property type="term" value="F:S-adenosylmethionine-dependent methyltransferase activity"/>
    <property type="evidence" value="ECO:0007669"/>
    <property type="project" value="InterPro"/>
</dbReference>
<protein>
    <submittedName>
        <fullName evidence="4">Methyltransferase domain-containing protein</fullName>
    </submittedName>
</protein>
<dbReference type="SUPFAM" id="SSF53335">
    <property type="entry name" value="S-adenosyl-L-methionine-dependent methyltransferases"/>
    <property type="match status" value="1"/>
</dbReference>
<dbReference type="InterPro" id="IPR029063">
    <property type="entry name" value="SAM-dependent_MTases_sf"/>
</dbReference>
<feature type="domain" description="Methyltransferase type 11" evidence="3">
    <location>
        <begin position="72"/>
        <end position="169"/>
    </location>
</feature>
<dbReference type="InterPro" id="IPR050447">
    <property type="entry name" value="Erg6_SMT_methyltransf"/>
</dbReference>
<dbReference type="PANTHER" id="PTHR44068:SF11">
    <property type="entry name" value="GERANYL DIPHOSPHATE 2-C-METHYLTRANSFERASE"/>
    <property type="match status" value="1"/>
</dbReference>
<accession>A0AAE2ZRC1</accession>
<proteinExistence type="predicted"/>
<dbReference type="AlphaFoldDB" id="A0AAE2ZRC1"/>
<dbReference type="Proteomes" id="UP001196509">
    <property type="component" value="Unassembled WGS sequence"/>
</dbReference>